<evidence type="ECO:0000313" key="2">
    <source>
        <dbReference type="EMBL" id="OCB89990.1"/>
    </source>
</evidence>
<dbReference type="InterPro" id="IPR007149">
    <property type="entry name" value="Leo1"/>
</dbReference>
<feature type="compositionally biased region" description="Basic and acidic residues" evidence="1">
    <location>
        <begin position="14"/>
        <end position="35"/>
    </location>
</feature>
<accession>A0A9Q5I1Z0</accession>
<feature type="compositionally biased region" description="Acidic residues" evidence="1">
    <location>
        <begin position="354"/>
        <end position="375"/>
    </location>
</feature>
<comment type="caution">
    <text evidence="2">The sequence shown here is derived from an EMBL/GenBank/DDBJ whole genome shotgun (WGS) entry which is preliminary data.</text>
</comment>
<dbReference type="Pfam" id="PF04004">
    <property type="entry name" value="Leo1"/>
    <property type="match status" value="1"/>
</dbReference>
<gene>
    <name evidence="2" type="ORF">A7U60_g2846</name>
</gene>
<dbReference type="Proteomes" id="UP000757232">
    <property type="component" value="Unassembled WGS sequence"/>
</dbReference>
<feature type="compositionally biased region" description="Acidic residues" evidence="1">
    <location>
        <begin position="488"/>
        <end position="502"/>
    </location>
</feature>
<evidence type="ECO:0000313" key="3">
    <source>
        <dbReference type="Proteomes" id="UP000757232"/>
    </source>
</evidence>
<dbReference type="EMBL" id="LNZH02000144">
    <property type="protein sequence ID" value="OCB89990.1"/>
    <property type="molecule type" value="Genomic_DNA"/>
</dbReference>
<dbReference type="GO" id="GO:0032968">
    <property type="term" value="P:positive regulation of transcription elongation by RNA polymerase II"/>
    <property type="evidence" value="ECO:0007669"/>
    <property type="project" value="TreeGrafter"/>
</dbReference>
<feature type="compositionally biased region" description="Low complexity" evidence="1">
    <location>
        <begin position="222"/>
        <end position="240"/>
    </location>
</feature>
<evidence type="ECO:0000256" key="1">
    <source>
        <dbReference type="SAM" id="MobiDB-lite"/>
    </source>
</evidence>
<organism evidence="2 3">
    <name type="scientific">Sanghuangporus baumii</name>
    <name type="common">Phellinus baumii</name>
    <dbReference type="NCBI Taxonomy" id="108892"/>
    <lineage>
        <taxon>Eukaryota</taxon>
        <taxon>Fungi</taxon>
        <taxon>Dikarya</taxon>
        <taxon>Basidiomycota</taxon>
        <taxon>Agaricomycotina</taxon>
        <taxon>Agaricomycetes</taxon>
        <taxon>Hymenochaetales</taxon>
        <taxon>Hymenochaetaceae</taxon>
        <taxon>Sanghuangporus</taxon>
    </lineage>
</organism>
<reference evidence="2" key="1">
    <citation type="submission" date="2016-06" db="EMBL/GenBank/DDBJ databases">
        <title>Draft Genome sequence of the fungus Inonotus baumii.</title>
        <authorList>
            <person name="Zhu H."/>
            <person name="Lin W."/>
        </authorList>
    </citation>
    <scope>NUCLEOTIDE SEQUENCE</scope>
    <source>
        <strain evidence="2">821</strain>
    </source>
</reference>
<proteinExistence type="predicted"/>
<evidence type="ECO:0008006" key="4">
    <source>
        <dbReference type="Google" id="ProtNLM"/>
    </source>
</evidence>
<sequence>MDDFLDPQLLLHGDAARSEDDLFGEDIKPKVEQDQIKAGVPEHDEEMEDLFGDEEAPVEPPKEKSLTPAASTGREESEALSAAEILHRQEMEYEEDEGQDENVVELKHAVLSIPNIPMPKSSDGNYWVIRMPNFVKLDSKPFHPDTYTGPEQSPSGISERERSMSIKLDVENTIRWRWAKDEFGQDTRQSNSRVIRWSDGTLSLMLGKELFDINQTYDGGISHQSSLSQSQGLSQNTSQQPSGGRGSGLTYLVAQHKRSGILQTEVPVTGHMTLRPTGMQSETHRRLARAVGQKHSRIARLKLADASVEQEAQEAQKAAQKKPKAARVARENGKLGRASQRRRTGFARRRESVWSDEEPEGGAFEETDEEDEGEYDSSPRRRRGSGGGRRDADAKRGAGEYQTDDFLVADSSEGEDDFETSPKRAHKSKKQRRRSEDNDAEGEPDELEKLDRKIQQQQEERHRKKQGAEVKEGQGSAEPAETRKSEEVAMDMDIESEEEEEEFNVRRTGTGSRKKRAIALDDDEEE</sequence>
<dbReference type="GO" id="GO:1990269">
    <property type="term" value="F:RNA polymerase II C-terminal domain phosphoserine binding"/>
    <property type="evidence" value="ECO:0007669"/>
    <property type="project" value="TreeGrafter"/>
</dbReference>
<name>A0A9Q5I1Z0_SANBA</name>
<dbReference type="PANTHER" id="PTHR23146:SF0">
    <property type="entry name" value="RNA POLYMERASE-ASSOCIATED PROTEIN LEO1"/>
    <property type="match status" value="1"/>
</dbReference>
<protein>
    <recommendedName>
        <fullName evidence="4">RNA polymerase-associated protein LEO1</fullName>
    </recommendedName>
</protein>
<feature type="region of interest" description="Disordered" evidence="1">
    <location>
        <begin position="312"/>
        <end position="526"/>
    </location>
</feature>
<feature type="region of interest" description="Disordered" evidence="1">
    <location>
        <begin position="222"/>
        <end position="248"/>
    </location>
</feature>
<dbReference type="GO" id="GO:0016593">
    <property type="term" value="C:Cdc73/Paf1 complex"/>
    <property type="evidence" value="ECO:0007669"/>
    <property type="project" value="InterPro"/>
</dbReference>
<feature type="region of interest" description="Disordered" evidence="1">
    <location>
        <begin position="14"/>
        <end position="79"/>
    </location>
</feature>
<feature type="compositionally biased region" description="Acidic residues" evidence="1">
    <location>
        <begin position="43"/>
        <end position="57"/>
    </location>
</feature>
<dbReference type="OrthoDB" id="20844at2759"/>
<keyword evidence="3" id="KW-1185">Reference proteome</keyword>
<feature type="region of interest" description="Disordered" evidence="1">
    <location>
        <begin position="142"/>
        <end position="162"/>
    </location>
</feature>
<dbReference type="GO" id="GO:0006368">
    <property type="term" value="P:transcription elongation by RNA polymerase II"/>
    <property type="evidence" value="ECO:0007669"/>
    <property type="project" value="InterPro"/>
</dbReference>
<feature type="compositionally biased region" description="Basic residues" evidence="1">
    <location>
        <begin position="423"/>
        <end position="433"/>
    </location>
</feature>
<feature type="compositionally biased region" description="Basic and acidic residues" evidence="1">
    <location>
        <begin position="447"/>
        <end position="472"/>
    </location>
</feature>
<feature type="compositionally biased region" description="Basic and acidic residues" evidence="1">
    <location>
        <begin position="388"/>
        <end position="398"/>
    </location>
</feature>
<dbReference type="PANTHER" id="PTHR23146">
    <property type="entry name" value="LEO1 PROTEIN"/>
    <property type="match status" value="1"/>
</dbReference>
<dbReference type="AlphaFoldDB" id="A0A9Q5I1Z0"/>